<reference evidence="3" key="1">
    <citation type="submission" date="2016-06" db="EMBL/GenBank/DDBJ databases">
        <authorList>
            <person name="Toshchakov V.S."/>
        </authorList>
    </citation>
    <scope>NUCLEOTIDE SEQUENCE [LARGE SCALE GENOMIC DNA]</scope>
    <source>
        <strain>PM4 (JCM 30641</strain>
        <strain evidence="3">\VKM B-2940)</strain>
    </source>
</reference>
<protein>
    <submittedName>
        <fullName evidence="2">CRISPR-associated crRNA-binding protein Cas5</fullName>
    </submittedName>
</protein>
<dbReference type="STRING" id="1673428.CPM_1608"/>
<dbReference type="AlphaFoldDB" id="A0A1R4A8U8"/>
<dbReference type="InterPro" id="IPR021124">
    <property type="entry name" value="CRISPR-assoc_prot_Cas5"/>
</dbReference>
<dbReference type="Proteomes" id="UP000187822">
    <property type="component" value="Chromosome I"/>
</dbReference>
<dbReference type="InterPro" id="IPR013422">
    <property type="entry name" value="CRISPR-assoc_prot_Cas5_N"/>
</dbReference>
<evidence type="ECO:0000256" key="1">
    <source>
        <dbReference type="ARBA" id="ARBA00023118"/>
    </source>
</evidence>
<accession>A0A1R4A8U8</accession>
<evidence type="ECO:0000313" key="3">
    <source>
        <dbReference type="Proteomes" id="UP000187822"/>
    </source>
</evidence>
<gene>
    <name evidence="2" type="ORF">CPM_1608</name>
</gene>
<evidence type="ECO:0000313" key="2">
    <source>
        <dbReference type="EMBL" id="SJK85395.1"/>
    </source>
</evidence>
<dbReference type="NCBIfam" id="TIGR02593">
    <property type="entry name" value="CRISPR_cas5"/>
    <property type="match status" value="1"/>
</dbReference>
<organism evidence="2 3">
    <name type="scientific">Cuniculiplasma divulgatum</name>
    <dbReference type="NCBI Taxonomy" id="1673428"/>
    <lineage>
        <taxon>Archaea</taxon>
        <taxon>Methanobacteriati</taxon>
        <taxon>Thermoplasmatota</taxon>
        <taxon>Thermoplasmata</taxon>
        <taxon>Thermoplasmatales</taxon>
        <taxon>Cuniculiplasmataceae</taxon>
        <taxon>Cuniculiplasma</taxon>
    </lineage>
</organism>
<dbReference type="GO" id="GO:0051607">
    <property type="term" value="P:defense response to virus"/>
    <property type="evidence" value="ECO:0007669"/>
    <property type="project" value="UniProtKB-KW"/>
</dbReference>
<dbReference type="InterPro" id="IPR013421">
    <property type="entry name" value="CRISPR-assoc_prot_Cas5_HALMA"/>
</dbReference>
<dbReference type="KEGG" id="cdiv:CPM_1608"/>
<name>A0A1R4A8U8_9ARCH</name>
<dbReference type="NCBIfam" id="TIGR02592">
    <property type="entry name" value="cas_Cas5h"/>
    <property type="match status" value="1"/>
</dbReference>
<dbReference type="Gene3D" id="3.30.70.2660">
    <property type="match status" value="1"/>
</dbReference>
<dbReference type="Pfam" id="PF09704">
    <property type="entry name" value="Cas_Cas5d"/>
    <property type="match status" value="1"/>
</dbReference>
<keyword evidence="3" id="KW-1185">Reference proteome</keyword>
<dbReference type="GO" id="GO:0043571">
    <property type="term" value="P:maintenance of CRISPR repeat elements"/>
    <property type="evidence" value="ECO:0007669"/>
    <property type="project" value="InterPro"/>
</dbReference>
<dbReference type="EMBL" id="LT719092">
    <property type="protein sequence ID" value="SJK85395.1"/>
    <property type="molecule type" value="Genomic_DNA"/>
</dbReference>
<proteinExistence type="predicted"/>
<sequence length="259" mass="29754">MNNSALIFDINAKFASFRKIDSNSSSLTYRFPPRTTIMGIIAAIFGIEKDSYYELFHNSEIAVKILKPARTIFQSVNNIKIKNKSELNFLEKGVDENHTIIPTELLIPIEFSKNLEFRVYFSDEDMNLFEGLLSKLNSGETEFPISLGYANMLSHVKIVGKGELSEFEYEKSYVQIVTPIPMDMIDSLEVKTKESDESLRILKDLVPYSVDKERYFKNKVYVFEESGVPMNVKLKKTKGVFSVLYYHKGNLNSENICFL</sequence>
<keyword evidence="1" id="KW-0051">Antiviral defense</keyword>